<evidence type="ECO:0000313" key="9">
    <source>
        <dbReference type="Proteomes" id="UP000199300"/>
    </source>
</evidence>
<evidence type="ECO:0000256" key="2">
    <source>
        <dbReference type="ARBA" id="ARBA00004892"/>
    </source>
</evidence>
<dbReference type="RefSeq" id="WP_091493949.1">
    <property type="nucleotide sequence ID" value="NZ_FODJ01000001.1"/>
</dbReference>
<dbReference type="GO" id="GO:0019698">
    <property type="term" value="P:D-galacturonate catabolic process"/>
    <property type="evidence" value="ECO:0007669"/>
    <property type="project" value="TreeGrafter"/>
</dbReference>
<dbReference type="Gene3D" id="3.20.20.140">
    <property type="entry name" value="Metal-dependent hydrolases"/>
    <property type="match status" value="1"/>
</dbReference>
<dbReference type="GO" id="GO:0008880">
    <property type="term" value="F:glucuronate isomerase activity"/>
    <property type="evidence" value="ECO:0007669"/>
    <property type="project" value="UniProtKB-UniRule"/>
</dbReference>
<dbReference type="GO" id="GO:0042840">
    <property type="term" value="P:D-glucuronate catabolic process"/>
    <property type="evidence" value="ECO:0007669"/>
    <property type="project" value="TreeGrafter"/>
</dbReference>
<comment type="similarity">
    <text evidence="3 7">Belongs to the metallo-dependent hydrolases superfamily. Uronate isomerase family.</text>
</comment>
<dbReference type="NCBIfam" id="NF002794">
    <property type="entry name" value="PRK02925.1"/>
    <property type="match status" value="1"/>
</dbReference>
<comment type="pathway">
    <text evidence="2 7">Carbohydrate metabolism; pentose and glucuronate interconversion.</text>
</comment>
<dbReference type="InterPro" id="IPR003766">
    <property type="entry name" value="Uronate_isomerase"/>
</dbReference>
<dbReference type="InterPro" id="IPR032466">
    <property type="entry name" value="Metal_Hydrolase"/>
</dbReference>
<dbReference type="Pfam" id="PF02614">
    <property type="entry name" value="UxaC"/>
    <property type="match status" value="1"/>
</dbReference>
<evidence type="ECO:0000256" key="7">
    <source>
        <dbReference type="HAMAP-Rule" id="MF_00675"/>
    </source>
</evidence>
<dbReference type="Gene3D" id="1.10.2020.10">
    <property type="entry name" value="uronate isomerase, domain 2, chain A"/>
    <property type="match status" value="1"/>
</dbReference>
<name>A0A1H8HA03_9BACI</name>
<dbReference type="HAMAP" id="MF_00675">
    <property type="entry name" value="UxaC"/>
    <property type="match status" value="1"/>
</dbReference>
<sequence>MKPFIHDDFLLTSELAKDLYHHYARDLPIIDYHCHLNPEEIYMDKRYQNLTEVWLYGDHYKWRAMRAIGVDEYYITGEATDYDKFLAWAKTVPQLIGNPLYHWTHLELKRYFQIDELLDEQSAPRIWEQANHLLTSGKLTVRSLINQSNVSVICTTDDPIDSLDFHEKIAADKSFDVLVLPSFRPDKALAIDADYFLDWKNQLAGISGVAVHNYQTFLDALITRISFFNDKGCRVSDHALDQFNYSHTSFEEAEAVFAKALKQEQIGKEERDKFKSYTLTELARQYHNYGWAMQLHFNASRNLNSVMFDELGPDTGYDGISDHLLASSLAQFLDELAKEKQLAKTIVYSLNPNDLPIIATIIGSFQGDGIPGKMQLGTSWWFNDTKKGMLKQMETLADIGVFGQFIGMLTDSRSFLSYPRHEYFRRILCQLIANWVEQGEYPNHAPYLQNIIEAISYQNAKRYFDFQ</sequence>
<evidence type="ECO:0000256" key="4">
    <source>
        <dbReference type="ARBA" id="ARBA00012546"/>
    </source>
</evidence>
<dbReference type="UniPathway" id="UPA00246"/>
<evidence type="ECO:0000256" key="5">
    <source>
        <dbReference type="ARBA" id="ARBA00020555"/>
    </source>
</evidence>
<gene>
    <name evidence="7" type="primary">uxaC</name>
    <name evidence="8" type="ORF">SAMN04488134_101289</name>
</gene>
<dbReference type="AlphaFoldDB" id="A0A1H8HA03"/>
<keyword evidence="9" id="KW-1185">Reference proteome</keyword>
<comment type="catalytic activity">
    <reaction evidence="7">
        <text>aldehydo-D-galacturonate = keto-D-tagaturonate</text>
        <dbReference type="Rhea" id="RHEA:27702"/>
        <dbReference type="ChEBI" id="CHEBI:12952"/>
        <dbReference type="ChEBI" id="CHEBI:17886"/>
    </reaction>
</comment>
<evidence type="ECO:0000256" key="1">
    <source>
        <dbReference type="ARBA" id="ARBA00001165"/>
    </source>
</evidence>
<evidence type="ECO:0000313" key="8">
    <source>
        <dbReference type="EMBL" id="SEN52975.1"/>
    </source>
</evidence>
<dbReference type="OrthoDB" id="9766564at2"/>
<dbReference type="EC" id="5.3.1.12" evidence="4 7"/>
<evidence type="ECO:0000256" key="6">
    <source>
        <dbReference type="ARBA" id="ARBA00023235"/>
    </source>
</evidence>
<keyword evidence="6 7" id="KW-0413">Isomerase</keyword>
<dbReference type="STRING" id="872970.SAMN04488134_101289"/>
<organism evidence="8 9">
    <name type="scientific">Amphibacillus marinus</name>
    <dbReference type="NCBI Taxonomy" id="872970"/>
    <lineage>
        <taxon>Bacteria</taxon>
        <taxon>Bacillati</taxon>
        <taxon>Bacillota</taxon>
        <taxon>Bacilli</taxon>
        <taxon>Bacillales</taxon>
        <taxon>Bacillaceae</taxon>
        <taxon>Amphibacillus</taxon>
    </lineage>
</organism>
<dbReference type="PANTHER" id="PTHR30068">
    <property type="entry name" value="URONATE ISOMERASE"/>
    <property type="match status" value="1"/>
</dbReference>
<accession>A0A1H8HA03</accession>
<dbReference type="EMBL" id="FODJ01000001">
    <property type="protein sequence ID" value="SEN52975.1"/>
    <property type="molecule type" value="Genomic_DNA"/>
</dbReference>
<proteinExistence type="inferred from homology"/>
<dbReference type="SUPFAM" id="SSF51556">
    <property type="entry name" value="Metallo-dependent hydrolases"/>
    <property type="match status" value="1"/>
</dbReference>
<dbReference type="PANTHER" id="PTHR30068:SF4">
    <property type="entry name" value="URONATE ISOMERASE"/>
    <property type="match status" value="1"/>
</dbReference>
<evidence type="ECO:0000256" key="3">
    <source>
        <dbReference type="ARBA" id="ARBA00008397"/>
    </source>
</evidence>
<comment type="catalytic activity">
    <reaction evidence="1 7">
        <text>D-glucuronate = D-fructuronate</text>
        <dbReference type="Rhea" id="RHEA:13049"/>
        <dbReference type="ChEBI" id="CHEBI:58720"/>
        <dbReference type="ChEBI" id="CHEBI:59863"/>
        <dbReference type="EC" id="5.3.1.12"/>
    </reaction>
</comment>
<reference evidence="8 9" key="1">
    <citation type="submission" date="2016-10" db="EMBL/GenBank/DDBJ databases">
        <authorList>
            <person name="de Groot N.N."/>
        </authorList>
    </citation>
    <scope>NUCLEOTIDE SEQUENCE [LARGE SCALE GENOMIC DNA]</scope>
    <source>
        <strain evidence="8 9">CGMCC 1.10434</strain>
    </source>
</reference>
<dbReference type="Proteomes" id="UP000199300">
    <property type="component" value="Unassembled WGS sequence"/>
</dbReference>
<protein>
    <recommendedName>
        <fullName evidence="5 7">Uronate isomerase</fullName>
        <ecNumber evidence="4 7">5.3.1.12</ecNumber>
    </recommendedName>
    <alternativeName>
        <fullName evidence="7">Glucuronate isomerase</fullName>
    </alternativeName>
    <alternativeName>
        <fullName evidence="7">Uronic isomerase</fullName>
    </alternativeName>
</protein>